<feature type="domain" description="Alpha-glycerophosphate oxidase C-terminal" evidence="8">
    <location>
        <begin position="396"/>
        <end position="511"/>
    </location>
</feature>
<organism evidence="9 10">
    <name type="scientific">Actinotalea lenta</name>
    <dbReference type="NCBI Taxonomy" id="3064654"/>
    <lineage>
        <taxon>Bacteria</taxon>
        <taxon>Bacillati</taxon>
        <taxon>Actinomycetota</taxon>
        <taxon>Actinomycetes</taxon>
        <taxon>Micrococcales</taxon>
        <taxon>Cellulomonadaceae</taxon>
        <taxon>Actinotalea</taxon>
    </lineage>
</organism>
<keyword evidence="3" id="KW-0285">Flavoprotein</keyword>
<dbReference type="EC" id="1.-.-.-" evidence="9"/>
<comment type="caution">
    <text evidence="9">The sequence shown here is derived from an EMBL/GenBank/DDBJ whole genome shotgun (WGS) entry which is preliminary data.</text>
</comment>
<evidence type="ECO:0000259" key="8">
    <source>
        <dbReference type="Pfam" id="PF16901"/>
    </source>
</evidence>
<dbReference type="SUPFAM" id="SSF51905">
    <property type="entry name" value="FAD/NAD(P)-binding domain"/>
    <property type="match status" value="1"/>
</dbReference>
<dbReference type="EMBL" id="JAUQYP010000001">
    <property type="protein sequence ID" value="MDO8107838.1"/>
    <property type="molecule type" value="Genomic_DNA"/>
</dbReference>
<keyword evidence="4" id="KW-0319">Glycerol metabolism</keyword>
<dbReference type="PANTHER" id="PTHR11985">
    <property type="entry name" value="GLYCEROL-3-PHOSPHATE DEHYDROGENASE"/>
    <property type="match status" value="1"/>
</dbReference>
<evidence type="ECO:0000313" key="10">
    <source>
        <dbReference type="Proteomes" id="UP001232536"/>
    </source>
</evidence>
<dbReference type="InterPro" id="IPR006076">
    <property type="entry name" value="FAD-dep_OxRdtase"/>
</dbReference>
<dbReference type="GO" id="GO:0016491">
    <property type="term" value="F:oxidoreductase activity"/>
    <property type="evidence" value="ECO:0007669"/>
    <property type="project" value="UniProtKB-KW"/>
</dbReference>
<dbReference type="PRINTS" id="PR01001">
    <property type="entry name" value="FADG3PDH"/>
</dbReference>
<sequence>MISTSLLDVLVIGGGITGVSVALDAAMRGLRVGLVERDDFASGTSSASSKMVHGGLRYIEQREFRIVYHSLLERQRMYERAPHLVRRLPFLFPVRREAGPLGLRMAKGFEGLLVAYDAAGGWRIGRLHRRLGPDETLAHCPTLQPDGLRGGLLFFDTRTDDARLTLSVARTAAHEGAMLANHCEVSGLEDYVPSRPRVVHLTVRHADGSTSRRTARARVVVNATGVWSDEVNALSGGARPQRIRPAKGVHVVVPWERVRSQSGLVFPMLGGLRGRGGRGFVVRWGDYAYLGTTDTAYQGDLDDPRCERHEAELLLESLNGVLTTDLSLADVTGTWAGLRPLIDTGKGDTAELSREHDIVVANGIITVAGGKLTTSRSMAEQVVDRACTLLEIRRPCRTSHSSLVGGAGFDAEAVEATGGVFAHLSGRYGTEARFVQDISAADSAMAEPIARGLPYIWAEAVFAVRHEMAATVFDVLSRRIPARLLNSAAAAAAAPEVGRLLASELGVPDEEIARQVDEFLDDVEREHRELRAASD</sequence>
<evidence type="ECO:0000256" key="6">
    <source>
        <dbReference type="ARBA" id="ARBA00023002"/>
    </source>
</evidence>
<dbReference type="Gene3D" id="1.10.8.870">
    <property type="entry name" value="Alpha-glycerophosphate oxidase, cap domain"/>
    <property type="match status" value="1"/>
</dbReference>
<keyword evidence="6 9" id="KW-0560">Oxidoreductase</keyword>
<dbReference type="InterPro" id="IPR031656">
    <property type="entry name" value="DAO_C"/>
</dbReference>
<feature type="domain" description="FAD dependent oxidoreductase" evidence="7">
    <location>
        <begin position="8"/>
        <end position="383"/>
    </location>
</feature>
<dbReference type="Pfam" id="PF16901">
    <property type="entry name" value="DAO_C"/>
    <property type="match status" value="1"/>
</dbReference>
<dbReference type="InterPro" id="IPR036188">
    <property type="entry name" value="FAD/NAD-bd_sf"/>
</dbReference>
<name>A0ABT9DAB2_9CELL</name>
<keyword evidence="5" id="KW-0274">FAD</keyword>
<dbReference type="Pfam" id="PF01266">
    <property type="entry name" value="DAO"/>
    <property type="match status" value="1"/>
</dbReference>
<evidence type="ECO:0000256" key="2">
    <source>
        <dbReference type="ARBA" id="ARBA00007330"/>
    </source>
</evidence>
<reference evidence="9 10" key="1">
    <citation type="submission" date="2023-07" db="EMBL/GenBank/DDBJ databases">
        <title>Description of novel actinomycetes strains, isolated from tidal flat sediment.</title>
        <authorList>
            <person name="Lu C."/>
        </authorList>
    </citation>
    <scope>NUCLEOTIDE SEQUENCE [LARGE SCALE GENOMIC DNA]</scope>
    <source>
        <strain evidence="9 10">SYSU T00b441</strain>
    </source>
</reference>
<evidence type="ECO:0000259" key="7">
    <source>
        <dbReference type="Pfam" id="PF01266"/>
    </source>
</evidence>
<evidence type="ECO:0000256" key="3">
    <source>
        <dbReference type="ARBA" id="ARBA00022630"/>
    </source>
</evidence>
<evidence type="ECO:0000313" key="9">
    <source>
        <dbReference type="EMBL" id="MDO8107838.1"/>
    </source>
</evidence>
<dbReference type="Gene3D" id="3.50.50.60">
    <property type="entry name" value="FAD/NAD(P)-binding domain"/>
    <property type="match status" value="1"/>
</dbReference>
<keyword evidence="10" id="KW-1185">Reference proteome</keyword>
<dbReference type="InterPro" id="IPR000447">
    <property type="entry name" value="G3P_DH_FAD-dep"/>
</dbReference>
<dbReference type="PANTHER" id="PTHR11985:SF35">
    <property type="entry name" value="ANAEROBIC GLYCEROL-3-PHOSPHATE DEHYDROGENASE SUBUNIT A"/>
    <property type="match status" value="1"/>
</dbReference>
<dbReference type="Gene3D" id="3.30.9.10">
    <property type="entry name" value="D-Amino Acid Oxidase, subunit A, domain 2"/>
    <property type="match status" value="1"/>
</dbReference>
<comment type="cofactor">
    <cofactor evidence="1">
        <name>FAD</name>
        <dbReference type="ChEBI" id="CHEBI:57692"/>
    </cofactor>
</comment>
<dbReference type="InterPro" id="IPR038299">
    <property type="entry name" value="DAO_C_sf"/>
</dbReference>
<protein>
    <submittedName>
        <fullName evidence="9">Glycerol-3-phosphate dehydrogenase/oxidase</fullName>
        <ecNumber evidence="9">1.-.-.-</ecNumber>
    </submittedName>
</protein>
<comment type="similarity">
    <text evidence="2">Belongs to the FAD-dependent glycerol-3-phosphate dehydrogenase family.</text>
</comment>
<dbReference type="RefSeq" id="WP_304601442.1">
    <property type="nucleotide sequence ID" value="NZ_JAUQYP010000001.1"/>
</dbReference>
<evidence type="ECO:0000256" key="4">
    <source>
        <dbReference type="ARBA" id="ARBA00022798"/>
    </source>
</evidence>
<evidence type="ECO:0000256" key="5">
    <source>
        <dbReference type="ARBA" id="ARBA00022827"/>
    </source>
</evidence>
<dbReference type="Proteomes" id="UP001232536">
    <property type="component" value="Unassembled WGS sequence"/>
</dbReference>
<evidence type="ECO:0000256" key="1">
    <source>
        <dbReference type="ARBA" id="ARBA00001974"/>
    </source>
</evidence>
<gene>
    <name evidence="9" type="ORF">Q6348_11595</name>
</gene>
<accession>A0ABT9DAB2</accession>
<proteinExistence type="inferred from homology"/>